<dbReference type="PANTHER" id="PTHR11659:SF0">
    <property type="entry name" value="GLUTAMYL-TRNA(GLN) AMIDOTRANSFERASE SUBUNIT B, MITOCHONDRIAL"/>
    <property type="match status" value="1"/>
</dbReference>
<evidence type="ECO:0000259" key="5">
    <source>
        <dbReference type="Pfam" id="PF02934"/>
    </source>
</evidence>
<comment type="caution">
    <text evidence="6">The sequence shown here is derived from an EMBL/GenBank/DDBJ whole genome shotgun (WGS) entry which is preliminary data.</text>
</comment>
<reference evidence="6" key="1">
    <citation type="journal article" date="2020" name="Nat. Commun.">
        <title>Large-scale genome sequencing of mycorrhizal fungi provides insights into the early evolution of symbiotic traits.</title>
        <authorList>
            <person name="Miyauchi S."/>
            <person name="Kiss E."/>
            <person name="Kuo A."/>
            <person name="Drula E."/>
            <person name="Kohler A."/>
            <person name="Sanchez-Garcia M."/>
            <person name="Morin E."/>
            <person name="Andreopoulos B."/>
            <person name="Barry K.W."/>
            <person name="Bonito G."/>
            <person name="Buee M."/>
            <person name="Carver A."/>
            <person name="Chen C."/>
            <person name="Cichocki N."/>
            <person name="Clum A."/>
            <person name="Culley D."/>
            <person name="Crous P.W."/>
            <person name="Fauchery L."/>
            <person name="Girlanda M."/>
            <person name="Hayes R.D."/>
            <person name="Keri Z."/>
            <person name="LaButti K."/>
            <person name="Lipzen A."/>
            <person name="Lombard V."/>
            <person name="Magnuson J."/>
            <person name="Maillard F."/>
            <person name="Murat C."/>
            <person name="Nolan M."/>
            <person name="Ohm R.A."/>
            <person name="Pangilinan J."/>
            <person name="Pereira M.F."/>
            <person name="Perotto S."/>
            <person name="Peter M."/>
            <person name="Pfister S."/>
            <person name="Riley R."/>
            <person name="Sitrit Y."/>
            <person name="Stielow J.B."/>
            <person name="Szollosi G."/>
            <person name="Zifcakova L."/>
            <person name="Stursova M."/>
            <person name="Spatafora J.W."/>
            <person name="Tedersoo L."/>
            <person name="Vaario L.M."/>
            <person name="Yamada A."/>
            <person name="Yan M."/>
            <person name="Wang P."/>
            <person name="Xu J."/>
            <person name="Bruns T."/>
            <person name="Baldrian P."/>
            <person name="Vilgalys R."/>
            <person name="Dunand C."/>
            <person name="Henrissat B."/>
            <person name="Grigoriev I.V."/>
            <person name="Hibbett D."/>
            <person name="Nagy L.G."/>
            <person name="Martin F.M."/>
        </authorList>
    </citation>
    <scope>NUCLEOTIDE SEQUENCE</scope>
    <source>
        <strain evidence="6">UP504</strain>
    </source>
</reference>
<dbReference type="InterPro" id="IPR006075">
    <property type="entry name" value="Asn/Gln-tRNA_Trfase_suB/E_cat"/>
</dbReference>
<feature type="domain" description="Aspartyl/Glutamyl-tRNA(Gln) amidotransferase subunit B/E catalytic" evidence="5">
    <location>
        <begin position="2"/>
        <end position="106"/>
    </location>
</feature>
<sequence length="126" mass="14036">MGSDVQKRCTFDRKHYFYPDLPSGYQITQKYGTVNYLGPTLLFRPDSWLILAPLATGGQVLVGQGRAVSIEQIQLEQDIAKSTKSITGRVTHSCAVTEIVSRPDMRFEYAPFGGTHVPELLNSRDS</sequence>
<accession>A0A9P6AS48</accession>
<gene>
    <name evidence="6" type="ORF">BS47DRAFT_1384214</name>
</gene>
<evidence type="ECO:0000256" key="2">
    <source>
        <dbReference type="ARBA" id="ARBA00022741"/>
    </source>
</evidence>
<dbReference type="GO" id="GO:0070681">
    <property type="term" value="P:glutaminyl-tRNAGln biosynthesis via transamidation"/>
    <property type="evidence" value="ECO:0007669"/>
    <property type="project" value="TreeGrafter"/>
</dbReference>
<keyword evidence="3" id="KW-0067">ATP-binding</keyword>
<dbReference type="Proteomes" id="UP000886523">
    <property type="component" value="Unassembled WGS sequence"/>
</dbReference>
<dbReference type="SUPFAM" id="SSF55931">
    <property type="entry name" value="Glutamine synthetase/guanido kinase"/>
    <property type="match status" value="1"/>
</dbReference>
<dbReference type="GO" id="GO:0050567">
    <property type="term" value="F:glutaminyl-tRNA synthase (glutamine-hydrolyzing) activity"/>
    <property type="evidence" value="ECO:0007669"/>
    <property type="project" value="TreeGrafter"/>
</dbReference>
<keyword evidence="1" id="KW-0436">Ligase</keyword>
<dbReference type="GO" id="GO:0005739">
    <property type="term" value="C:mitochondrion"/>
    <property type="evidence" value="ECO:0007669"/>
    <property type="project" value="TreeGrafter"/>
</dbReference>
<dbReference type="EMBL" id="MU129027">
    <property type="protein sequence ID" value="KAF9509881.1"/>
    <property type="molecule type" value="Genomic_DNA"/>
</dbReference>
<dbReference type="InterPro" id="IPR017959">
    <property type="entry name" value="Asn/Gln-tRNA_amidoTrfase_suB/E"/>
</dbReference>
<keyword evidence="4" id="KW-0648">Protein biosynthesis</keyword>
<evidence type="ECO:0000256" key="3">
    <source>
        <dbReference type="ARBA" id="ARBA00022840"/>
    </source>
</evidence>
<dbReference type="Pfam" id="PF02934">
    <property type="entry name" value="GatB_N"/>
    <property type="match status" value="1"/>
</dbReference>
<name>A0A9P6AS48_9AGAM</name>
<organism evidence="6 7">
    <name type="scientific">Hydnum rufescens UP504</name>
    <dbReference type="NCBI Taxonomy" id="1448309"/>
    <lineage>
        <taxon>Eukaryota</taxon>
        <taxon>Fungi</taxon>
        <taxon>Dikarya</taxon>
        <taxon>Basidiomycota</taxon>
        <taxon>Agaricomycotina</taxon>
        <taxon>Agaricomycetes</taxon>
        <taxon>Cantharellales</taxon>
        <taxon>Hydnaceae</taxon>
        <taxon>Hydnum</taxon>
    </lineage>
</organism>
<dbReference type="OrthoDB" id="1722066at2759"/>
<dbReference type="AlphaFoldDB" id="A0A9P6AS48"/>
<dbReference type="InterPro" id="IPR014746">
    <property type="entry name" value="Gln_synth/guanido_kin_cat_dom"/>
</dbReference>
<proteinExistence type="predicted"/>
<evidence type="ECO:0000256" key="1">
    <source>
        <dbReference type="ARBA" id="ARBA00022598"/>
    </source>
</evidence>
<keyword evidence="2" id="KW-0547">Nucleotide-binding</keyword>
<dbReference type="GO" id="GO:0030956">
    <property type="term" value="C:glutamyl-tRNA(Gln) amidotransferase complex"/>
    <property type="evidence" value="ECO:0007669"/>
    <property type="project" value="TreeGrafter"/>
</dbReference>
<protein>
    <recommendedName>
        <fullName evidence="5">Aspartyl/Glutamyl-tRNA(Gln) amidotransferase subunit B/E catalytic domain-containing protein</fullName>
    </recommendedName>
</protein>
<keyword evidence="7" id="KW-1185">Reference proteome</keyword>
<evidence type="ECO:0000256" key="4">
    <source>
        <dbReference type="ARBA" id="ARBA00022917"/>
    </source>
</evidence>
<dbReference type="GO" id="GO:0032543">
    <property type="term" value="P:mitochondrial translation"/>
    <property type="evidence" value="ECO:0007669"/>
    <property type="project" value="TreeGrafter"/>
</dbReference>
<evidence type="ECO:0000313" key="7">
    <source>
        <dbReference type="Proteomes" id="UP000886523"/>
    </source>
</evidence>
<evidence type="ECO:0000313" key="6">
    <source>
        <dbReference type="EMBL" id="KAF9509881.1"/>
    </source>
</evidence>
<dbReference type="GO" id="GO:0005524">
    <property type="term" value="F:ATP binding"/>
    <property type="evidence" value="ECO:0007669"/>
    <property type="project" value="UniProtKB-KW"/>
</dbReference>
<dbReference type="PANTHER" id="PTHR11659">
    <property type="entry name" value="GLUTAMYL-TRNA GLN AMIDOTRANSFERASE SUBUNIT B MITOCHONDRIAL AND PROKARYOTIC PET112-RELATED"/>
    <property type="match status" value="1"/>
</dbReference>